<proteinExistence type="inferred from homology"/>
<feature type="chain" id="PRO_5040106063" evidence="3">
    <location>
        <begin position="21"/>
        <end position="629"/>
    </location>
</feature>
<dbReference type="Pfam" id="PF08031">
    <property type="entry name" value="BBE"/>
    <property type="match status" value="1"/>
</dbReference>
<dbReference type="InterPro" id="IPR036318">
    <property type="entry name" value="FAD-bd_PCMH-like_sf"/>
</dbReference>
<evidence type="ECO:0000313" key="5">
    <source>
        <dbReference type="EMBL" id="KAH7138902.1"/>
    </source>
</evidence>
<dbReference type="PROSITE" id="PS51387">
    <property type="entry name" value="FAD_PCMH"/>
    <property type="match status" value="1"/>
</dbReference>
<comment type="caution">
    <text evidence="5">The sequence shown here is derived from an EMBL/GenBank/DDBJ whole genome shotgun (WGS) entry which is preliminary data.</text>
</comment>
<dbReference type="PANTHER" id="PTHR13878">
    <property type="entry name" value="GULONOLACTONE OXIDASE"/>
    <property type="match status" value="1"/>
</dbReference>
<dbReference type="InterPro" id="IPR012951">
    <property type="entry name" value="BBE"/>
</dbReference>
<keyword evidence="2" id="KW-0560">Oxidoreductase</keyword>
<keyword evidence="6" id="KW-1185">Reference proteome</keyword>
<evidence type="ECO:0000256" key="3">
    <source>
        <dbReference type="SAM" id="SignalP"/>
    </source>
</evidence>
<dbReference type="Pfam" id="PF01565">
    <property type="entry name" value="FAD_binding_4"/>
    <property type="match status" value="1"/>
</dbReference>
<evidence type="ECO:0000256" key="2">
    <source>
        <dbReference type="ARBA" id="ARBA00023002"/>
    </source>
</evidence>
<gene>
    <name evidence="5" type="ORF">B0J11DRAFT_574851</name>
</gene>
<dbReference type="InterPro" id="IPR016166">
    <property type="entry name" value="FAD-bd_PCMH"/>
</dbReference>
<dbReference type="Gene3D" id="3.30.465.10">
    <property type="match status" value="2"/>
</dbReference>
<name>A0A9P9IYV7_9PLEO</name>
<dbReference type="InterPro" id="IPR016169">
    <property type="entry name" value="FAD-bd_PCMH_sub2"/>
</dbReference>
<dbReference type="PANTHER" id="PTHR13878:SF91">
    <property type="entry name" value="FAD BINDING DOMAIN PROTEIN (AFU_ORTHOLOGUE AFUA_6G12070)-RELATED"/>
    <property type="match status" value="1"/>
</dbReference>
<dbReference type="GO" id="GO:0016491">
    <property type="term" value="F:oxidoreductase activity"/>
    <property type="evidence" value="ECO:0007669"/>
    <property type="project" value="UniProtKB-KW"/>
</dbReference>
<dbReference type="Proteomes" id="UP000700596">
    <property type="component" value="Unassembled WGS sequence"/>
</dbReference>
<evidence type="ECO:0000259" key="4">
    <source>
        <dbReference type="PROSITE" id="PS51387"/>
    </source>
</evidence>
<dbReference type="InterPro" id="IPR050432">
    <property type="entry name" value="FAD-linked_Oxidoreductases_BP"/>
</dbReference>
<dbReference type="EMBL" id="JAGMWT010000001">
    <property type="protein sequence ID" value="KAH7138902.1"/>
    <property type="molecule type" value="Genomic_DNA"/>
</dbReference>
<evidence type="ECO:0000256" key="1">
    <source>
        <dbReference type="ARBA" id="ARBA00005466"/>
    </source>
</evidence>
<evidence type="ECO:0000313" key="6">
    <source>
        <dbReference type="Proteomes" id="UP000700596"/>
    </source>
</evidence>
<dbReference type="GO" id="GO:0071949">
    <property type="term" value="F:FAD binding"/>
    <property type="evidence" value="ECO:0007669"/>
    <property type="project" value="InterPro"/>
</dbReference>
<comment type="similarity">
    <text evidence="1">Belongs to the oxygen-dependent FAD-linked oxidoreductase family.</text>
</comment>
<protein>
    <submittedName>
        <fullName evidence="5">FAD/FMN-containing isoamyl alcohol oxidase-like protein MreA</fullName>
    </submittedName>
</protein>
<sequence>MISIPWLVSTLFLVLPSTNAANFAFEEIQLKESDIGNNPDIAFGEPGQVNPARCKAFPGDADWPSLERWTAFNTTLEGKLVKGLPPAATCYNSTPYFDQTKCAATRRGWSSSLFTGEDPVMPNSAWPNGNTCPLPPAQGSNPYTCNITGYPAYVVNATTVKHVQLAINFARNNNIRVTIKNTGHDFVGRNTGGGAIQVWTHYLKGFEYLPSFQVGEYSGKAARVGSALQQYELFAYMNKTNITVHGPGGTTVGAYGGYMQGGGFSILSSKYALTSDEVLSLEVVTADGRFVHADPLENKDLFWAIRGGGPGNFGVVTSLVIKVWDPIPITVSSFNWQTNPVTGTPGNNVQVDVETFWKGVHIYFAHLERVTYVEGIGWNYIYNRRPNFQFVGRFTFPGLDKDEVQEFLAPLFTDLIRIGIRFPNPEPTFYRTYPEQEYRPNGPGDGAGSYSRLGSRLIPATSLADSKSAVFNNTISTIRTLVQEGGYTFHSVDFAATKEKAGYPGADSAVNPALRNALMHVTSFDTESYGPDVSQAQQLVNYARFNSFIQKFRDITPGGGAYMNEADAAEPNFQQSFYGSNYERLLSIKKNTDPWGVFYAVTAVGSDAWTVEGTNGLPTQNGRLCKVST</sequence>
<accession>A0A9P9IYV7</accession>
<organism evidence="5 6">
    <name type="scientific">Dendryphion nanum</name>
    <dbReference type="NCBI Taxonomy" id="256645"/>
    <lineage>
        <taxon>Eukaryota</taxon>
        <taxon>Fungi</taxon>
        <taxon>Dikarya</taxon>
        <taxon>Ascomycota</taxon>
        <taxon>Pezizomycotina</taxon>
        <taxon>Dothideomycetes</taxon>
        <taxon>Pleosporomycetidae</taxon>
        <taxon>Pleosporales</taxon>
        <taxon>Torulaceae</taxon>
        <taxon>Dendryphion</taxon>
    </lineage>
</organism>
<dbReference type="OrthoDB" id="415825at2759"/>
<dbReference type="SUPFAM" id="SSF56176">
    <property type="entry name" value="FAD-binding/transporter-associated domain-like"/>
    <property type="match status" value="1"/>
</dbReference>
<feature type="domain" description="FAD-binding PCMH-type" evidence="4">
    <location>
        <begin position="147"/>
        <end position="326"/>
    </location>
</feature>
<keyword evidence="3" id="KW-0732">Signal</keyword>
<dbReference type="InterPro" id="IPR006094">
    <property type="entry name" value="Oxid_FAD_bind_N"/>
</dbReference>
<feature type="signal peptide" evidence="3">
    <location>
        <begin position="1"/>
        <end position="20"/>
    </location>
</feature>
<reference evidence="5" key="1">
    <citation type="journal article" date="2021" name="Nat. Commun.">
        <title>Genetic determinants of endophytism in the Arabidopsis root mycobiome.</title>
        <authorList>
            <person name="Mesny F."/>
            <person name="Miyauchi S."/>
            <person name="Thiergart T."/>
            <person name="Pickel B."/>
            <person name="Atanasova L."/>
            <person name="Karlsson M."/>
            <person name="Huettel B."/>
            <person name="Barry K.W."/>
            <person name="Haridas S."/>
            <person name="Chen C."/>
            <person name="Bauer D."/>
            <person name="Andreopoulos W."/>
            <person name="Pangilinan J."/>
            <person name="LaButti K."/>
            <person name="Riley R."/>
            <person name="Lipzen A."/>
            <person name="Clum A."/>
            <person name="Drula E."/>
            <person name="Henrissat B."/>
            <person name="Kohler A."/>
            <person name="Grigoriev I.V."/>
            <person name="Martin F.M."/>
            <person name="Hacquard S."/>
        </authorList>
    </citation>
    <scope>NUCLEOTIDE SEQUENCE</scope>
    <source>
        <strain evidence="5">MPI-CAGE-CH-0243</strain>
    </source>
</reference>
<dbReference type="AlphaFoldDB" id="A0A9P9IYV7"/>